<feature type="compositionally biased region" description="Polar residues" evidence="1">
    <location>
        <begin position="47"/>
        <end position="62"/>
    </location>
</feature>
<dbReference type="RefSeq" id="WP_198688055.1">
    <property type="nucleotide sequence ID" value="NZ_CAWPUD010000049.1"/>
</dbReference>
<proteinExistence type="predicted"/>
<evidence type="ECO:0000313" key="3">
    <source>
        <dbReference type="Proteomes" id="UP000696184"/>
    </source>
</evidence>
<sequence>MRAAESLQAAPLRRSQAAGLRLFTVLLMAPSQQGSPLRGLHGAEMASTATSNGVQRSASRAQPVQRGRGGGGKHGGRRPTCRQGCWPDAGRAAKEEHGLPGTGSAGQSIRRQPCAAARQRCR</sequence>
<name>A0ABS0U059_9GAMM</name>
<accession>A0ABS0U059</accession>
<feature type="compositionally biased region" description="Low complexity" evidence="1">
    <location>
        <begin position="110"/>
        <end position="122"/>
    </location>
</feature>
<protein>
    <submittedName>
        <fullName evidence="2">Uncharacterized protein</fullName>
    </submittedName>
</protein>
<dbReference type="EMBL" id="JACOII010000005">
    <property type="protein sequence ID" value="MBI6547246.1"/>
    <property type="molecule type" value="Genomic_DNA"/>
</dbReference>
<evidence type="ECO:0000313" key="2">
    <source>
        <dbReference type="EMBL" id="MBI6547246.1"/>
    </source>
</evidence>
<keyword evidence="3" id="KW-1185">Reference proteome</keyword>
<feature type="region of interest" description="Disordered" evidence="1">
    <location>
        <begin position="32"/>
        <end position="122"/>
    </location>
</feature>
<comment type="caution">
    <text evidence="2">The sequence shown here is derived from an EMBL/GenBank/DDBJ whole genome shotgun (WGS) entry which is preliminary data.</text>
</comment>
<organism evidence="2 3">
    <name type="scientific">Xenorhabdus lircayensis</name>
    <dbReference type="NCBI Taxonomy" id="2763499"/>
    <lineage>
        <taxon>Bacteria</taxon>
        <taxon>Pseudomonadati</taxon>
        <taxon>Pseudomonadota</taxon>
        <taxon>Gammaproteobacteria</taxon>
        <taxon>Enterobacterales</taxon>
        <taxon>Morganellaceae</taxon>
        <taxon>Xenorhabdus</taxon>
    </lineage>
</organism>
<gene>
    <name evidence="2" type="ORF">H8A87_00350</name>
</gene>
<evidence type="ECO:0000256" key="1">
    <source>
        <dbReference type="SAM" id="MobiDB-lite"/>
    </source>
</evidence>
<dbReference type="Proteomes" id="UP000696184">
    <property type="component" value="Unassembled WGS sequence"/>
</dbReference>
<reference evidence="2 3" key="1">
    <citation type="submission" date="2020-08" db="EMBL/GenBank/DDBJ databases">
        <title>Description of Xenorhabdus lircayensis sp. nov., the symbiotic bacterium associated with the entomopathogenic nematode Steirnernema unicornum.</title>
        <authorList>
            <person name="Castaneda-Alvarez C."/>
            <person name="Prodan S."/>
            <person name="Zamorano A."/>
            <person name="San-Blas E."/>
            <person name="Aballay E."/>
        </authorList>
    </citation>
    <scope>NUCLEOTIDE SEQUENCE [LARGE SCALE GENOMIC DNA]</scope>
    <source>
        <strain evidence="2 3">VLS</strain>
    </source>
</reference>